<reference evidence="2" key="1">
    <citation type="submission" date="2014-12" db="EMBL/GenBank/DDBJ databases">
        <title>Genome Sequence of Valsa Canker Pathogens Uncovers a Specific Adaption of Colonization on Woody Bark.</title>
        <authorList>
            <person name="Yin Z."/>
            <person name="Liu H."/>
            <person name="Gao X."/>
            <person name="Li Z."/>
            <person name="Song N."/>
            <person name="Ke X."/>
            <person name="Dai Q."/>
            <person name="Wu Y."/>
            <person name="Sun Y."/>
            <person name="Xu J.-R."/>
            <person name="Kang Z.K."/>
            <person name="Wang L."/>
            <person name="Huang L."/>
        </authorList>
    </citation>
    <scope>NUCLEOTIDE SEQUENCE [LARGE SCALE GENOMIC DNA]</scope>
    <source>
        <strain evidence="2">SXYL134</strain>
    </source>
</reference>
<dbReference type="OrthoDB" id="5229512at2759"/>
<accession>A0A194UNP4</accession>
<dbReference type="AlphaFoldDB" id="A0A194UNP4"/>
<name>A0A194UNP4_CYTMA</name>
<evidence type="ECO:0000313" key="2">
    <source>
        <dbReference type="Proteomes" id="UP000078576"/>
    </source>
</evidence>
<organism evidence="1 2">
    <name type="scientific">Cytospora mali</name>
    <name type="common">Apple Valsa canker fungus</name>
    <name type="synonym">Valsa mali</name>
    <dbReference type="NCBI Taxonomy" id="578113"/>
    <lineage>
        <taxon>Eukaryota</taxon>
        <taxon>Fungi</taxon>
        <taxon>Dikarya</taxon>
        <taxon>Ascomycota</taxon>
        <taxon>Pezizomycotina</taxon>
        <taxon>Sordariomycetes</taxon>
        <taxon>Sordariomycetidae</taxon>
        <taxon>Diaporthales</taxon>
        <taxon>Cytosporaceae</taxon>
        <taxon>Cytospora</taxon>
    </lineage>
</organism>
<sequence>MESDHPPADTPLQFMDYPLEIRQQIYAELLCSFGEPKKDPETAEEHEAMRRIDQVASLAQTAILRVNRQIHDEAKEVMLNQNRFVRIFTYGIRVSTFPGPIIVHTTDPDRNPIVEQFRWAVMSYTITDSGDGSAALQEPNTNFIILAKDLGAFLGALVGPENNYPTLPTGSEHKIVLHDPFRLSVDPSHHTLKAQKRLLQPFRDHFRGFTDVKIEGNVDNELAKTVLAELSNEDMPDPQEFISEVVHLMDEGEVYSDNGNLFKALQAWKRGGFKLKRLKAGKLWPKVREEFGVGFLEHLAELCLTLLGHVAQQTVAEMHSASNMEEVDAEMLSQKYSKVRKLGSLALSAGPLYECNWQPSAHQWAQIMFRAAQAGRLAGDRVTAGILIQGALLQQPNDAALLQEAAELRV</sequence>
<gene>
    <name evidence="1" type="ORF">VP1G_00614</name>
</gene>
<evidence type="ECO:0000313" key="1">
    <source>
        <dbReference type="EMBL" id="KUI53284.1"/>
    </source>
</evidence>
<proteinExistence type="predicted"/>
<dbReference type="Proteomes" id="UP000078576">
    <property type="component" value="Unassembled WGS sequence"/>
</dbReference>
<keyword evidence="2" id="KW-1185">Reference proteome</keyword>
<dbReference type="EMBL" id="KN714668">
    <property type="protein sequence ID" value="KUI53284.1"/>
    <property type="molecule type" value="Genomic_DNA"/>
</dbReference>
<protein>
    <submittedName>
        <fullName evidence="1">Uncharacterized protein</fullName>
    </submittedName>
</protein>